<evidence type="ECO:0000313" key="1">
    <source>
        <dbReference type="EMBL" id="KAF9461191.1"/>
    </source>
</evidence>
<evidence type="ECO:0008006" key="3">
    <source>
        <dbReference type="Google" id="ProtNLM"/>
    </source>
</evidence>
<reference evidence="1" key="1">
    <citation type="submission" date="2020-11" db="EMBL/GenBank/DDBJ databases">
        <authorList>
            <consortium name="DOE Joint Genome Institute"/>
            <person name="Ahrendt S."/>
            <person name="Riley R."/>
            <person name="Andreopoulos W."/>
            <person name="Labutti K."/>
            <person name="Pangilinan J."/>
            <person name="Ruiz-Duenas F.J."/>
            <person name="Barrasa J.M."/>
            <person name="Sanchez-Garcia M."/>
            <person name="Camarero S."/>
            <person name="Miyauchi S."/>
            <person name="Serrano A."/>
            <person name="Linde D."/>
            <person name="Babiker R."/>
            <person name="Drula E."/>
            <person name="Ayuso-Fernandez I."/>
            <person name="Pacheco R."/>
            <person name="Padilla G."/>
            <person name="Ferreira P."/>
            <person name="Barriuso J."/>
            <person name="Kellner H."/>
            <person name="Castanera R."/>
            <person name="Alfaro M."/>
            <person name="Ramirez L."/>
            <person name="Pisabarro A.G."/>
            <person name="Kuo A."/>
            <person name="Tritt A."/>
            <person name="Lipzen A."/>
            <person name="He G."/>
            <person name="Yan M."/>
            <person name="Ng V."/>
            <person name="Cullen D."/>
            <person name="Martin F."/>
            <person name="Rosso M.-N."/>
            <person name="Henrissat B."/>
            <person name="Hibbett D."/>
            <person name="Martinez A.T."/>
            <person name="Grigoriev I.V."/>
        </authorList>
    </citation>
    <scope>NUCLEOTIDE SEQUENCE</scope>
    <source>
        <strain evidence="1">CBS 247.69</strain>
    </source>
</reference>
<keyword evidence="2" id="KW-1185">Reference proteome</keyword>
<dbReference type="InterPro" id="IPR041078">
    <property type="entry name" value="Plavaka"/>
</dbReference>
<dbReference type="Pfam" id="PF18759">
    <property type="entry name" value="Plavaka"/>
    <property type="match status" value="1"/>
</dbReference>
<comment type="caution">
    <text evidence="1">The sequence shown here is derived from an EMBL/GenBank/DDBJ whole genome shotgun (WGS) entry which is preliminary data.</text>
</comment>
<dbReference type="OrthoDB" id="3199698at2759"/>
<proteinExistence type="predicted"/>
<protein>
    <recommendedName>
        <fullName evidence="3">C2H2-type domain-containing protein</fullName>
    </recommendedName>
</protein>
<accession>A0A9P5Y4K1</accession>
<sequence length="948" mass="106577">MPRSNHKPRIFTCIHGTTPICKKGFTTLSGMTRHINSAHQHIQNHYVPSQTSQSSLVSPRAPGEEVIDCNYDEQRIPNHSGSHTLYHPILDGTPCDSNGNDLPLGTPAPGYVTSDSTSDNWDPFATRVEFEIADFLYQCNQMPGTHIDDLLDLWAASLGEGEEPPFSSHKHLYDSIDAIPHGGEPWSSFAIKYSGEVPEDEPPPWMVADYEVWYCNPRTVIRNQLANPDFKGEIDIAPLQEFGADDERIWSNFMSGNWSWNQADIISEDPQTHGGTFVPIILGSDKTTVSVATGQNEYYPLYASVGNVHNNVRRGHRNAVSIIGFLSIPKTDRQYADDATFRKFRRQLFHSSLETILEPLRAGMTVPEVTRFPDGHLRRVIYGLGPYIADYPEQVLLGCIVQGWCARCTAHRDSLDSRAGQRSHAHTRLLMKSLDYKTLWEEYGVVGNVMPFTSSFPRADIHELLAPDLLHQLIKGTFKDHLVTWVGEYLVKIHGETRAAAVMADIDRRIAAVPAFPGLRRFPQGRGFKQWTGDDSKALMKVYLPAIAGHVPQSMVLALRAFLDFCYLVRRNIITTTTLGEIDNALTRFHHHRQAFEQSGVRLDGISLPRQHSMVHYRELIEMFGAPNGLCSSITESKHIKAVKEPWRRSSHFEALGQMLVTNRRLDKLAAARTDFAARRMLDGTCLAPHIQPISPPLPPVTTIDPDDEAADGPRVEAAVSLAKTRARNYPPGARELGKHIKQPQLLDNIRCFLYDQLNPNAATPATDMEISECPMFDGRISVFHSAVATYYAPSDHSGVGGMHRQRIRSVPIWRSGPARRDCAFLEKDPLLEGVLGLHVVKVLLFFSFTFRQVLYPCALIEWFVHPDGCDKPCEETGMWIVEPEYDEDGCRTTAVVHMDSMIRGAHLIPVYGDQFLPRGFKHTDSLTAFQSYYINKFADHHMNEIAF</sequence>
<dbReference type="EMBL" id="MU150287">
    <property type="protein sequence ID" value="KAF9461191.1"/>
    <property type="molecule type" value="Genomic_DNA"/>
</dbReference>
<dbReference type="Proteomes" id="UP000807353">
    <property type="component" value="Unassembled WGS sequence"/>
</dbReference>
<name>A0A9P5Y4K1_9AGAR</name>
<organism evidence="1 2">
    <name type="scientific">Collybia nuda</name>
    <dbReference type="NCBI Taxonomy" id="64659"/>
    <lineage>
        <taxon>Eukaryota</taxon>
        <taxon>Fungi</taxon>
        <taxon>Dikarya</taxon>
        <taxon>Basidiomycota</taxon>
        <taxon>Agaricomycotina</taxon>
        <taxon>Agaricomycetes</taxon>
        <taxon>Agaricomycetidae</taxon>
        <taxon>Agaricales</taxon>
        <taxon>Tricholomatineae</taxon>
        <taxon>Clitocybaceae</taxon>
        <taxon>Collybia</taxon>
    </lineage>
</organism>
<evidence type="ECO:0000313" key="2">
    <source>
        <dbReference type="Proteomes" id="UP000807353"/>
    </source>
</evidence>
<gene>
    <name evidence="1" type="ORF">BDZ94DRAFT_1168102</name>
</gene>
<dbReference type="AlphaFoldDB" id="A0A9P5Y4K1"/>